<dbReference type="Proteomes" id="UP000813444">
    <property type="component" value="Unassembled WGS sequence"/>
</dbReference>
<feature type="domain" description="DUF7514" evidence="2">
    <location>
        <begin position="25"/>
        <end position="183"/>
    </location>
</feature>
<dbReference type="PANTHER" id="PTHR39611:SF2">
    <property type="entry name" value="HYDROXYPROLINE-RICH GLYCOPROTEIN DZ-HRGP"/>
    <property type="match status" value="1"/>
</dbReference>
<feature type="compositionally biased region" description="Polar residues" evidence="1">
    <location>
        <begin position="387"/>
        <end position="409"/>
    </location>
</feature>
<keyword evidence="4" id="KW-1185">Reference proteome</keyword>
<feature type="region of interest" description="Disordered" evidence="1">
    <location>
        <begin position="154"/>
        <end position="551"/>
    </location>
</feature>
<feature type="compositionally biased region" description="Polar residues" evidence="1">
    <location>
        <begin position="422"/>
        <end position="443"/>
    </location>
</feature>
<evidence type="ECO:0000259" key="2">
    <source>
        <dbReference type="Pfam" id="PF24355"/>
    </source>
</evidence>
<feature type="compositionally biased region" description="Basic and acidic residues" evidence="1">
    <location>
        <begin position="361"/>
        <end position="372"/>
    </location>
</feature>
<protein>
    <recommendedName>
        <fullName evidence="2">DUF7514 domain-containing protein</fullName>
    </recommendedName>
</protein>
<dbReference type="OrthoDB" id="5420895at2759"/>
<dbReference type="InterPro" id="IPR055936">
    <property type="entry name" value="DUF7514"/>
</dbReference>
<comment type="caution">
    <text evidence="3">The sequence shown here is derived from an EMBL/GenBank/DDBJ whole genome shotgun (WGS) entry which is preliminary data.</text>
</comment>
<organism evidence="3 4">
    <name type="scientific">Stachybotrys elegans</name>
    <dbReference type="NCBI Taxonomy" id="80388"/>
    <lineage>
        <taxon>Eukaryota</taxon>
        <taxon>Fungi</taxon>
        <taxon>Dikarya</taxon>
        <taxon>Ascomycota</taxon>
        <taxon>Pezizomycotina</taxon>
        <taxon>Sordariomycetes</taxon>
        <taxon>Hypocreomycetidae</taxon>
        <taxon>Hypocreales</taxon>
        <taxon>Stachybotryaceae</taxon>
        <taxon>Stachybotrys</taxon>
    </lineage>
</organism>
<sequence length="551" mass="63358">MGTPEESQSKAKAKPDAPSAMQYSYMFESNKSPTVQFDALLRAISHYIVKEIGDKKDVNLTPQKLAAFYKAVGGTYDSLFVENPHPAISYIWRITGCQHSLQPTEDDFAAPSIPALTFRGFSRWESLQVLLDPEEHVPFLQYAVKNWNLKHPDTGEPFPPDLPKDVFPSETDVQVDKWHQSCAEKLREEAGSKPEPERSGPKFAYVSSRNASAKAYPSQRHTSEHATRAPPPSYHHVPPGRHSDRRGSDPHPSDKDYREPSPREQEGRRSFSEYPVDEQPEVQRPAYVRPYAEERPVRPPLHRRHSHPRHFSDYDDSDDEPPTRPKRRGYPSPPLGPSVRRFVPPAPQPPPALKNSSLRAHRAEIRVDDHGRRSGPSPRGSLRTKLTETVSNILPSSLSDRPRTSSRNSSYDEGRPRRSVERSQPSRLARSYSDSGSESLGDNSSEDELKRRRRAREERDRGHRDRGRSYRDDVDDVRDSRRLHSHLQRPELQRRTSSHADIDRRRDMPQWDPHDRERVKDDRRKWDRRVQAERCPSPVAAGRRYPEPAYG</sequence>
<dbReference type="Pfam" id="PF24355">
    <property type="entry name" value="DUF7514"/>
    <property type="match status" value="1"/>
</dbReference>
<evidence type="ECO:0000256" key="1">
    <source>
        <dbReference type="SAM" id="MobiDB-lite"/>
    </source>
</evidence>
<feature type="compositionally biased region" description="Basic and acidic residues" evidence="1">
    <location>
        <begin position="447"/>
        <end position="532"/>
    </location>
</feature>
<accession>A0A8K0SNK7</accession>
<name>A0A8K0SNK7_9HYPO</name>
<feature type="compositionally biased region" description="Basic and acidic residues" evidence="1">
    <location>
        <begin position="241"/>
        <end position="271"/>
    </location>
</feature>
<dbReference type="EMBL" id="JAGPNK010000009">
    <property type="protein sequence ID" value="KAH7313479.1"/>
    <property type="molecule type" value="Genomic_DNA"/>
</dbReference>
<dbReference type="AlphaFoldDB" id="A0A8K0SNK7"/>
<feature type="compositionally biased region" description="Basic residues" evidence="1">
    <location>
        <begin position="300"/>
        <end position="309"/>
    </location>
</feature>
<dbReference type="PANTHER" id="PTHR39611">
    <property type="entry name" value="HYDROXYPROLINE-RICH GLYCOPROTEIN DZ-HRGP-RELATED"/>
    <property type="match status" value="1"/>
</dbReference>
<evidence type="ECO:0000313" key="4">
    <source>
        <dbReference type="Proteomes" id="UP000813444"/>
    </source>
</evidence>
<gene>
    <name evidence="3" type="ORF">B0I35DRAFT_273930</name>
</gene>
<feature type="compositionally biased region" description="Basic and acidic residues" evidence="1">
    <location>
        <begin position="174"/>
        <end position="200"/>
    </location>
</feature>
<reference evidence="3" key="1">
    <citation type="journal article" date="2021" name="Nat. Commun.">
        <title>Genetic determinants of endophytism in the Arabidopsis root mycobiome.</title>
        <authorList>
            <person name="Mesny F."/>
            <person name="Miyauchi S."/>
            <person name="Thiergart T."/>
            <person name="Pickel B."/>
            <person name="Atanasova L."/>
            <person name="Karlsson M."/>
            <person name="Huettel B."/>
            <person name="Barry K.W."/>
            <person name="Haridas S."/>
            <person name="Chen C."/>
            <person name="Bauer D."/>
            <person name="Andreopoulos W."/>
            <person name="Pangilinan J."/>
            <person name="LaButti K."/>
            <person name="Riley R."/>
            <person name="Lipzen A."/>
            <person name="Clum A."/>
            <person name="Drula E."/>
            <person name="Henrissat B."/>
            <person name="Kohler A."/>
            <person name="Grigoriev I.V."/>
            <person name="Martin F.M."/>
            <person name="Hacquard S."/>
        </authorList>
    </citation>
    <scope>NUCLEOTIDE SEQUENCE</scope>
    <source>
        <strain evidence="3">MPI-CAGE-CH-0235</strain>
    </source>
</reference>
<evidence type="ECO:0000313" key="3">
    <source>
        <dbReference type="EMBL" id="KAH7313479.1"/>
    </source>
</evidence>
<feature type="compositionally biased region" description="Basic and acidic residues" evidence="1">
    <location>
        <begin position="410"/>
        <end position="421"/>
    </location>
</feature>
<proteinExistence type="predicted"/>